<organism evidence="1 2">
    <name type="scientific">Aphis craccivora</name>
    <name type="common">Cowpea aphid</name>
    <dbReference type="NCBI Taxonomy" id="307492"/>
    <lineage>
        <taxon>Eukaryota</taxon>
        <taxon>Metazoa</taxon>
        <taxon>Ecdysozoa</taxon>
        <taxon>Arthropoda</taxon>
        <taxon>Hexapoda</taxon>
        <taxon>Insecta</taxon>
        <taxon>Pterygota</taxon>
        <taxon>Neoptera</taxon>
        <taxon>Paraneoptera</taxon>
        <taxon>Hemiptera</taxon>
        <taxon>Sternorrhyncha</taxon>
        <taxon>Aphidomorpha</taxon>
        <taxon>Aphidoidea</taxon>
        <taxon>Aphididae</taxon>
        <taxon>Aphidini</taxon>
        <taxon>Aphis</taxon>
        <taxon>Aphis</taxon>
    </lineage>
</organism>
<protein>
    <submittedName>
        <fullName evidence="1">YqaJ domain-containing protein</fullName>
    </submittedName>
</protein>
<feature type="non-terminal residue" evidence="1">
    <location>
        <position position="258"/>
    </location>
</feature>
<dbReference type="Proteomes" id="UP000478052">
    <property type="component" value="Unassembled WGS sequence"/>
</dbReference>
<dbReference type="InterPro" id="IPR011604">
    <property type="entry name" value="PDDEXK-like_dom_sf"/>
</dbReference>
<dbReference type="GO" id="GO:0006281">
    <property type="term" value="P:DNA repair"/>
    <property type="evidence" value="ECO:0007669"/>
    <property type="project" value="UniProtKB-ARBA"/>
</dbReference>
<proteinExistence type="predicted"/>
<reference evidence="1 2" key="1">
    <citation type="submission" date="2019-08" db="EMBL/GenBank/DDBJ databases">
        <title>Whole genome of Aphis craccivora.</title>
        <authorList>
            <person name="Voronova N.V."/>
            <person name="Shulinski R.S."/>
            <person name="Bandarenka Y.V."/>
            <person name="Zhorov D.G."/>
            <person name="Warner D."/>
        </authorList>
    </citation>
    <scope>NUCLEOTIDE SEQUENCE [LARGE SCALE GENOMIC DNA]</scope>
    <source>
        <strain evidence="1">180601</strain>
        <tissue evidence="1">Whole Body</tissue>
    </source>
</reference>
<gene>
    <name evidence="1" type="ORF">FWK35_00010159</name>
</gene>
<dbReference type="EMBL" id="VUJU01001729">
    <property type="protein sequence ID" value="KAF0764065.1"/>
    <property type="molecule type" value="Genomic_DNA"/>
</dbReference>
<dbReference type="SUPFAM" id="SSF52980">
    <property type="entry name" value="Restriction endonuclease-like"/>
    <property type="match status" value="1"/>
</dbReference>
<accession>A0A6G0Z0J8</accession>
<name>A0A6G0Z0J8_APHCR</name>
<evidence type="ECO:0000313" key="2">
    <source>
        <dbReference type="Proteomes" id="UP000478052"/>
    </source>
</evidence>
<dbReference type="AlphaFoldDB" id="A0A6G0Z0J8"/>
<dbReference type="InterPro" id="IPR011335">
    <property type="entry name" value="Restrct_endonuc-II-like"/>
</dbReference>
<evidence type="ECO:0000313" key="1">
    <source>
        <dbReference type="EMBL" id="KAF0764065.1"/>
    </source>
</evidence>
<dbReference type="Gene3D" id="3.90.320.10">
    <property type="match status" value="1"/>
</dbReference>
<keyword evidence="2" id="KW-1185">Reference proteome</keyword>
<sequence>MKPVSQWTRSYARVFSLHCSYYAPSSEWRVNNICQTRNGTFLTCDCAYESAPFHLIEPCDDVAAVKKTKISIKLFTQFIITHKYTIYINAIQQDNAQMDIRLQYGIQNEPLTKNYLETKLGTKILPCVLIADKKLPYLAAKSIKYYTPEEAFHEKKIKCITYKYNDSNFQLKTSHAHYYQIQGQLHIRYNFNSKFCFFFFCIWTHKKVERDDDFWMDRYKSKIKEILHEITDQCFGLGWYRFGSRAPIPCAELVPILK</sequence>
<comment type="caution">
    <text evidence="1">The sequence shown here is derived from an EMBL/GenBank/DDBJ whole genome shotgun (WGS) entry which is preliminary data.</text>
</comment>